<dbReference type="InterPro" id="IPR009097">
    <property type="entry name" value="Cyclic_Pdiesterase"/>
</dbReference>
<reference evidence="3 4" key="1">
    <citation type="submission" date="2021-01" db="EMBL/GenBank/DDBJ databases">
        <title>Whole genome shotgun sequence of Catellatospora bangladeshensis NBRC 107357.</title>
        <authorList>
            <person name="Komaki H."/>
            <person name="Tamura T."/>
        </authorList>
    </citation>
    <scope>NUCLEOTIDE SEQUENCE [LARGE SCALE GENOMIC DNA]</scope>
    <source>
        <strain evidence="3 4">NBRC 107357</strain>
    </source>
</reference>
<feature type="active site" description="Proton acceptor" evidence="2">
    <location>
        <position position="134"/>
    </location>
</feature>
<dbReference type="EMBL" id="BONF01000026">
    <property type="protein sequence ID" value="GIF83086.1"/>
    <property type="molecule type" value="Genomic_DNA"/>
</dbReference>
<dbReference type="Proteomes" id="UP000601223">
    <property type="component" value="Unassembled WGS sequence"/>
</dbReference>
<organism evidence="3 4">
    <name type="scientific">Catellatospora bangladeshensis</name>
    <dbReference type="NCBI Taxonomy" id="310355"/>
    <lineage>
        <taxon>Bacteria</taxon>
        <taxon>Bacillati</taxon>
        <taxon>Actinomycetota</taxon>
        <taxon>Actinomycetes</taxon>
        <taxon>Micromonosporales</taxon>
        <taxon>Micromonosporaceae</taxon>
        <taxon>Catellatospora</taxon>
    </lineage>
</organism>
<evidence type="ECO:0000313" key="4">
    <source>
        <dbReference type="Proteomes" id="UP000601223"/>
    </source>
</evidence>
<accession>A0A8J3JLY7</accession>
<dbReference type="Gene3D" id="3.90.1140.10">
    <property type="entry name" value="Cyclic phosphodiesterase"/>
    <property type="match status" value="1"/>
</dbReference>
<evidence type="ECO:0000313" key="3">
    <source>
        <dbReference type="EMBL" id="GIF83086.1"/>
    </source>
</evidence>
<comment type="similarity">
    <text evidence="2">Belongs to the 2H phosphoesterase superfamily. ThpR family.</text>
</comment>
<dbReference type="PANTHER" id="PTHR35561:SF1">
    <property type="entry name" value="RNA 2',3'-CYCLIC PHOSPHODIESTERASE"/>
    <property type="match status" value="1"/>
</dbReference>
<comment type="caution">
    <text evidence="3">The sequence shown here is derived from an EMBL/GenBank/DDBJ whole genome shotgun (WGS) entry which is preliminary data.</text>
</comment>
<comment type="function">
    <text evidence="2">Hydrolyzes RNA 2',3'-cyclic phosphodiester to an RNA 2'-phosphomonoester.</text>
</comment>
<sequence>MTQRLFIAIYPPAAAVADLAAVASQLPFSRPHAEGLSLRPVPPEQWHVTVAFLGILDDPQTAAAQAAMRTAAAGTVRAPRLRLTGGGRFDNGRAGAAWTGLDGDLEVLHDLATRLRGALAGADVPFDARPYQPHLTLARPGDRLDPGQWREVLDRLDAYAGPAWPAAALSLMRSDHPVSNHYTEIFAAPLPRG</sequence>
<feature type="short sequence motif" description="HXTX 2" evidence="2">
    <location>
        <begin position="134"/>
        <end position="137"/>
    </location>
</feature>
<dbReference type="NCBIfam" id="TIGR02258">
    <property type="entry name" value="2_5_ligase"/>
    <property type="match status" value="1"/>
</dbReference>
<dbReference type="Pfam" id="PF13563">
    <property type="entry name" value="2_5_RNA_ligase2"/>
    <property type="match status" value="1"/>
</dbReference>
<keyword evidence="4" id="KW-1185">Reference proteome</keyword>
<name>A0A8J3JLY7_9ACTN</name>
<dbReference type="GO" id="GO:0008664">
    <property type="term" value="F:RNA 2',3'-cyclic 3'-phosphodiesterase activity"/>
    <property type="evidence" value="ECO:0007669"/>
    <property type="project" value="UniProtKB-EC"/>
</dbReference>
<evidence type="ECO:0000256" key="2">
    <source>
        <dbReference type="HAMAP-Rule" id="MF_01940"/>
    </source>
</evidence>
<dbReference type="InterPro" id="IPR004175">
    <property type="entry name" value="RNA_CPDase"/>
</dbReference>
<gene>
    <name evidence="3" type="ORF">Cba03nite_44350</name>
</gene>
<protein>
    <recommendedName>
        <fullName evidence="2">RNA 2',3'-cyclic phosphodiesterase</fullName>
        <shortName evidence="2">RNA 2',3'-CPDase</shortName>
        <ecNumber evidence="2">3.1.4.58</ecNumber>
    </recommendedName>
</protein>
<comment type="catalytic activity">
    <reaction evidence="2">
        <text>a 3'-end 2',3'-cyclophospho-ribonucleotide-RNA + H2O = a 3'-end 2'-phospho-ribonucleotide-RNA + H(+)</text>
        <dbReference type="Rhea" id="RHEA:11828"/>
        <dbReference type="Rhea" id="RHEA-COMP:10464"/>
        <dbReference type="Rhea" id="RHEA-COMP:17353"/>
        <dbReference type="ChEBI" id="CHEBI:15377"/>
        <dbReference type="ChEBI" id="CHEBI:15378"/>
        <dbReference type="ChEBI" id="CHEBI:83064"/>
        <dbReference type="ChEBI" id="CHEBI:173113"/>
        <dbReference type="EC" id="3.1.4.58"/>
    </reaction>
</comment>
<dbReference type="PANTHER" id="PTHR35561">
    <property type="entry name" value="RNA 2',3'-CYCLIC PHOSPHODIESTERASE"/>
    <property type="match status" value="1"/>
</dbReference>
<dbReference type="EC" id="3.1.4.58" evidence="2"/>
<feature type="active site" description="Proton donor" evidence="2">
    <location>
        <position position="47"/>
    </location>
</feature>
<feature type="short sequence motif" description="HXTX 1" evidence="2">
    <location>
        <begin position="47"/>
        <end position="50"/>
    </location>
</feature>
<dbReference type="GO" id="GO:0004113">
    <property type="term" value="F:2',3'-cyclic-nucleotide 3'-phosphodiesterase activity"/>
    <property type="evidence" value="ECO:0007669"/>
    <property type="project" value="InterPro"/>
</dbReference>
<dbReference type="AlphaFoldDB" id="A0A8J3JLY7"/>
<dbReference type="RefSeq" id="WP_203749354.1">
    <property type="nucleotide sequence ID" value="NZ_BONF01000026.1"/>
</dbReference>
<dbReference type="HAMAP" id="MF_01940">
    <property type="entry name" value="RNA_CPDase"/>
    <property type="match status" value="1"/>
</dbReference>
<evidence type="ECO:0000256" key="1">
    <source>
        <dbReference type="ARBA" id="ARBA00022801"/>
    </source>
</evidence>
<keyword evidence="1 2" id="KW-0378">Hydrolase</keyword>
<dbReference type="SUPFAM" id="SSF55144">
    <property type="entry name" value="LigT-like"/>
    <property type="match status" value="1"/>
</dbReference>
<proteinExistence type="inferred from homology"/>